<dbReference type="Gene3D" id="3.20.20.70">
    <property type="entry name" value="Aldolase class I"/>
    <property type="match status" value="1"/>
</dbReference>
<proteinExistence type="inferred from homology"/>
<dbReference type="InterPro" id="IPR013785">
    <property type="entry name" value="Aldolase_TIM"/>
</dbReference>
<dbReference type="SUPFAM" id="SSF102114">
    <property type="entry name" value="Radical SAM enzymes"/>
    <property type="match status" value="1"/>
</dbReference>
<evidence type="ECO:0000256" key="2">
    <source>
        <dbReference type="ARBA" id="ARBA00022691"/>
    </source>
</evidence>
<dbReference type="Pfam" id="PF04055">
    <property type="entry name" value="Radical_SAM"/>
    <property type="match status" value="1"/>
</dbReference>
<dbReference type="Pfam" id="PF13186">
    <property type="entry name" value="SPASM"/>
    <property type="match status" value="1"/>
</dbReference>
<protein>
    <submittedName>
        <fullName evidence="8">Arylsulfatase regulatory protein</fullName>
    </submittedName>
</protein>
<evidence type="ECO:0000256" key="3">
    <source>
        <dbReference type="ARBA" id="ARBA00022723"/>
    </source>
</evidence>
<feature type="domain" description="Radical SAM core" evidence="7">
    <location>
        <begin position="1"/>
        <end position="202"/>
    </location>
</feature>
<evidence type="ECO:0000313" key="9">
    <source>
        <dbReference type="Proteomes" id="UP000031666"/>
    </source>
</evidence>
<keyword evidence="2" id="KW-0949">S-adenosyl-L-methionine</keyword>
<evidence type="ECO:0000256" key="1">
    <source>
        <dbReference type="ARBA" id="ARBA00001966"/>
    </source>
</evidence>
<comment type="cofactor">
    <cofactor evidence="1">
        <name>[4Fe-4S] cluster</name>
        <dbReference type="ChEBI" id="CHEBI:49883"/>
    </cofactor>
</comment>
<sequence length="336" mass="37450">MTSETLELYVKQYIEAQDGPIVEFTWQGGEPSMRGLPFFQEAVALAEKYRAGKTVNHSFQTNGVGLTEEWIRFFADNDVLIGLSIDGPQPVHDTYRVSRSGLGSYEQVVSTLALLKRFGVRFNVLTVVGEHNFNRGQEVYEHLRELGARHIQFIPLVERIQKDNGDLKLCHPNESSVDVAPFSVTAQGFGQFLCDVFDIWVRNDVGSVFVQAFDATLASWCGKPSGICVHSPECGHALALEANGDLFQCDHYVYPEYKLGNIHHQTIRQLNTSQQAVEFGVARSSAMNRTCRNCFFSFACHGGCLSTALPCRQRGCRTTTTCVRAISCITHTPRLS</sequence>
<evidence type="ECO:0000313" key="8">
    <source>
        <dbReference type="EMBL" id="GAM75405.1"/>
    </source>
</evidence>
<dbReference type="PANTHER" id="PTHR43273:SF3">
    <property type="entry name" value="ANAEROBIC SULFATASE-MATURATING ENZYME HOMOLOG ASLB-RELATED"/>
    <property type="match status" value="1"/>
</dbReference>
<keyword evidence="5" id="KW-0411">Iron-sulfur</keyword>
<comment type="caution">
    <text evidence="8">The sequence shown here is derived from an EMBL/GenBank/DDBJ whole genome shotgun (WGS) entry which is preliminary data.</text>
</comment>
<evidence type="ECO:0000259" key="7">
    <source>
        <dbReference type="PROSITE" id="PS51918"/>
    </source>
</evidence>
<dbReference type="GO" id="GO:0051536">
    <property type="term" value="F:iron-sulfur cluster binding"/>
    <property type="evidence" value="ECO:0007669"/>
    <property type="project" value="UniProtKB-KW"/>
</dbReference>
<dbReference type="CDD" id="cd01335">
    <property type="entry name" value="Radical_SAM"/>
    <property type="match status" value="1"/>
</dbReference>
<name>A0A0B8Q710_9VIBR</name>
<reference evidence="8 9" key="2">
    <citation type="submission" date="2015-01" db="EMBL/GenBank/DDBJ databases">
        <authorList>
            <consortium name="NBRP consortium"/>
            <person name="Sawabe T."/>
            <person name="Meirelles P."/>
            <person name="Feng G."/>
            <person name="Sayaka M."/>
            <person name="Hattori M."/>
            <person name="Ohkuma M."/>
        </authorList>
    </citation>
    <scope>NUCLEOTIDE SEQUENCE [LARGE SCALE GENOMIC DNA]</scope>
    <source>
        <strain evidence="9">JCM 19241</strain>
    </source>
</reference>
<dbReference type="PROSITE" id="PS51918">
    <property type="entry name" value="RADICAL_SAM"/>
    <property type="match status" value="1"/>
</dbReference>
<keyword evidence="4" id="KW-0408">Iron</keyword>
<dbReference type="GO" id="GO:0016491">
    <property type="term" value="F:oxidoreductase activity"/>
    <property type="evidence" value="ECO:0007669"/>
    <property type="project" value="InterPro"/>
</dbReference>
<dbReference type="Proteomes" id="UP000031666">
    <property type="component" value="Unassembled WGS sequence"/>
</dbReference>
<keyword evidence="3" id="KW-0479">Metal-binding</keyword>
<accession>A0A0B8Q710</accession>
<dbReference type="EMBL" id="BBSC01000004">
    <property type="protein sequence ID" value="GAM75405.1"/>
    <property type="molecule type" value="Genomic_DNA"/>
</dbReference>
<organism evidence="8 9">
    <name type="scientific">Vibrio ishigakensis</name>
    <dbReference type="NCBI Taxonomy" id="1481914"/>
    <lineage>
        <taxon>Bacteria</taxon>
        <taxon>Pseudomonadati</taxon>
        <taxon>Pseudomonadota</taxon>
        <taxon>Gammaproteobacteria</taxon>
        <taxon>Vibrionales</taxon>
        <taxon>Vibrionaceae</taxon>
        <taxon>Vibrio</taxon>
    </lineage>
</organism>
<evidence type="ECO:0000256" key="4">
    <source>
        <dbReference type="ARBA" id="ARBA00023004"/>
    </source>
</evidence>
<dbReference type="InterPro" id="IPR058240">
    <property type="entry name" value="rSAM_sf"/>
</dbReference>
<dbReference type="STRING" id="1481914.JCM19241_3317"/>
<dbReference type="InterPro" id="IPR007197">
    <property type="entry name" value="rSAM"/>
</dbReference>
<dbReference type="InterPro" id="IPR023885">
    <property type="entry name" value="4Fe4S-binding_SPASM_dom"/>
</dbReference>
<dbReference type="NCBIfam" id="TIGR03942">
    <property type="entry name" value="sulfatase_rSAM"/>
    <property type="match status" value="1"/>
</dbReference>
<reference evidence="8 9" key="1">
    <citation type="submission" date="2015-01" db="EMBL/GenBank/DDBJ databases">
        <title>Vibrio sp. C94 JCM 19241 whole genome shotgun sequence.</title>
        <authorList>
            <person name="Sawabe T."/>
            <person name="Meirelles P."/>
            <person name="Feng G."/>
            <person name="Sayaka M."/>
            <person name="Hattori M."/>
            <person name="Ohkuma M."/>
        </authorList>
    </citation>
    <scope>NUCLEOTIDE SEQUENCE [LARGE SCALE GENOMIC DNA]</scope>
    <source>
        <strain evidence="9">JCM 19241</strain>
    </source>
</reference>
<dbReference type="PANTHER" id="PTHR43273">
    <property type="entry name" value="ANAEROBIC SULFATASE-MATURATING ENZYME HOMOLOG ASLB-RELATED"/>
    <property type="match status" value="1"/>
</dbReference>
<gene>
    <name evidence="8" type="ORF">JCM19241_3317</name>
</gene>
<dbReference type="AlphaFoldDB" id="A0A0B8Q710"/>
<dbReference type="InterPro" id="IPR023867">
    <property type="entry name" value="Sulphatase_maturase_rSAM"/>
</dbReference>
<dbReference type="NCBIfam" id="TIGR04085">
    <property type="entry name" value="rSAM_more_4Fe4S"/>
    <property type="match status" value="1"/>
</dbReference>
<evidence type="ECO:0000256" key="6">
    <source>
        <dbReference type="ARBA" id="ARBA00023601"/>
    </source>
</evidence>
<dbReference type="GO" id="GO:0046872">
    <property type="term" value="F:metal ion binding"/>
    <property type="evidence" value="ECO:0007669"/>
    <property type="project" value="UniProtKB-KW"/>
</dbReference>
<comment type="similarity">
    <text evidence="6">Belongs to the radical SAM superfamily. Anaerobic sulfatase-maturating enzyme family.</text>
</comment>
<evidence type="ECO:0000256" key="5">
    <source>
        <dbReference type="ARBA" id="ARBA00023014"/>
    </source>
</evidence>